<evidence type="ECO:0000313" key="2">
    <source>
        <dbReference type="EMBL" id="MDF3303309.1"/>
    </source>
</evidence>
<accession>A0ABT6AF88</accession>
<organism evidence="2 3">
    <name type="scientific">Streptomyces tropicalis</name>
    <dbReference type="NCBI Taxonomy" id="3034234"/>
    <lineage>
        <taxon>Bacteria</taxon>
        <taxon>Bacillati</taxon>
        <taxon>Actinomycetota</taxon>
        <taxon>Actinomycetes</taxon>
        <taxon>Kitasatosporales</taxon>
        <taxon>Streptomycetaceae</taxon>
        <taxon>Streptomyces</taxon>
    </lineage>
</organism>
<evidence type="ECO:0000256" key="1">
    <source>
        <dbReference type="SAM" id="MobiDB-lite"/>
    </source>
</evidence>
<proteinExistence type="predicted"/>
<reference evidence="2 3" key="1">
    <citation type="submission" date="2023-03" db="EMBL/GenBank/DDBJ databases">
        <title>Draft genome sequence of Streptomyces sp. K1PA1 isolated from peat swamp forest in Thailand.</title>
        <authorList>
            <person name="Klaysubun C."/>
            <person name="Duangmal K."/>
        </authorList>
    </citation>
    <scope>NUCLEOTIDE SEQUENCE [LARGE SCALE GENOMIC DNA]</scope>
    <source>
        <strain evidence="2 3">K1PA1</strain>
    </source>
</reference>
<sequence length="342" mass="37287">MTAEHRSQKKPSGTKQVLAPRLVIDPDLDTALRKLIQQAEPSVLRQVESAEEHSPWQALLAPLSTRVGRGLLLYSGCLLLFPEARAYADLMLKALFEDVGAPAALLDWTIAPGLLAAWSLSKVLHRYQQRAEIRRLRAARAHYVITDGLGERARALIGRADHALHTARRAVECEDGAVGRAQVDELGREPWEISVSLRDLVEFTASSAHEERHSPRLDGRRGRQDAVGSPSATDGSAPMPCPNQELEEVWKAIEHRVGALVSTCEEVVALNAEFGELRKPVESTPEDDALLDLRASTARHALAQTDLEALRANLAAARRVVADGTSGPLKPSHELRAGLDGD</sequence>
<comment type="caution">
    <text evidence="2">The sequence shown here is derived from an EMBL/GenBank/DDBJ whole genome shotgun (WGS) entry which is preliminary data.</text>
</comment>
<protein>
    <submittedName>
        <fullName evidence="2">Uncharacterized protein</fullName>
    </submittedName>
</protein>
<gene>
    <name evidence="2" type="ORF">P3H78_32835</name>
</gene>
<feature type="region of interest" description="Disordered" evidence="1">
    <location>
        <begin position="208"/>
        <end position="241"/>
    </location>
</feature>
<evidence type="ECO:0000313" key="3">
    <source>
        <dbReference type="Proteomes" id="UP001221150"/>
    </source>
</evidence>
<dbReference type="Proteomes" id="UP001221150">
    <property type="component" value="Unassembled WGS sequence"/>
</dbReference>
<dbReference type="RefSeq" id="WP_276112834.1">
    <property type="nucleotide sequence ID" value="NZ_JARJBB010000066.1"/>
</dbReference>
<dbReference type="EMBL" id="JARJBB010000066">
    <property type="protein sequence ID" value="MDF3303309.1"/>
    <property type="molecule type" value="Genomic_DNA"/>
</dbReference>
<name>A0ABT6AF88_9ACTN</name>
<feature type="compositionally biased region" description="Basic and acidic residues" evidence="1">
    <location>
        <begin position="208"/>
        <end position="224"/>
    </location>
</feature>
<keyword evidence="3" id="KW-1185">Reference proteome</keyword>